<dbReference type="GO" id="GO:0030527">
    <property type="term" value="F:structural constituent of chromatin"/>
    <property type="evidence" value="ECO:0007669"/>
    <property type="project" value="InterPro"/>
</dbReference>
<dbReference type="AlphaFoldDB" id="A0A6A4HC00"/>
<dbReference type="SUPFAM" id="SSF47113">
    <property type="entry name" value="Histone-fold"/>
    <property type="match status" value="1"/>
</dbReference>
<protein>
    <recommendedName>
        <fullName evidence="1">Histone H2A C-terminal domain-containing protein</fullName>
    </recommendedName>
</protein>
<dbReference type="OrthoDB" id="9421954at2759"/>
<dbReference type="PANTHER" id="PTHR23430">
    <property type="entry name" value="HISTONE H2A"/>
    <property type="match status" value="1"/>
</dbReference>
<keyword evidence="3" id="KW-1185">Reference proteome</keyword>
<evidence type="ECO:0000259" key="1">
    <source>
        <dbReference type="Pfam" id="PF16211"/>
    </source>
</evidence>
<gene>
    <name evidence="2" type="ORF">BT96DRAFT_796145</name>
</gene>
<dbReference type="GO" id="GO:0046982">
    <property type="term" value="F:protein heterodimerization activity"/>
    <property type="evidence" value="ECO:0007669"/>
    <property type="project" value="InterPro"/>
</dbReference>
<dbReference type="InterPro" id="IPR032454">
    <property type="entry name" value="Histone_H2A_C"/>
</dbReference>
<dbReference type="EMBL" id="ML769533">
    <property type="protein sequence ID" value="KAE9395346.1"/>
    <property type="molecule type" value="Genomic_DNA"/>
</dbReference>
<accession>A0A6A4HC00</accession>
<dbReference type="InterPro" id="IPR002119">
    <property type="entry name" value="Histone_H2A"/>
</dbReference>
<feature type="non-terminal residue" evidence="2">
    <location>
        <position position="1"/>
    </location>
</feature>
<dbReference type="InterPro" id="IPR009072">
    <property type="entry name" value="Histone-fold"/>
</dbReference>
<sequence length="62" mass="7219">ILELAAGECMSRQQEELITPWFIQLAIRNDNEFCQLLKHVMIIQGGVLPYVHPQLLKERSKK</sequence>
<proteinExistence type="predicted"/>
<name>A0A6A4HC00_9AGAR</name>
<dbReference type="GO" id="GO:0000786">
    <property type="term" value="C:nucleosome"/>
    <property type="evidence" value="ECO:0007669"/>
    <property type="project" value="InterPro"/>
</dbReference>
<organism evidence="2 3">
    <name type="scientific">Gymnopus androsaceus JB14</name>
    <dbReference type="NCBI Taxonomy" id="1447944"/>
    <lineage>
        <taxon>Eukaryota</taxon>
        <taxon>Fungi</taxon>
        <taxon>Dikarya</taxon>
        <taxon>Basidiomycota</taxon>
        <taxon>Agaricomycotina</taxon>
        <taxon>Agaricomycetes</taxon>
        <taxon>Agaricomycetidae</taxon>
        <taxon>Agaricales</taxon>
        <taxon>Marasmiineae</taxon>
        <taxon>Omphalotaceae</taxon>
        <taxon>Gymnopus</taxon>
    </lineage>
</organism>
<evidence type="ECO:0000313" key="2">
    <source>
        <dbReference type="EMBL" id="KAE9395346.1"/>
    </source>
</evidence>
<dbReference type="Pfam" id="PF16211">
    <property type="entry name" value="Histone_H2A_C"/>
    <property type="match status" value="1"/>
</dbReference>
<feature type="non-terminal residue" evidence="2">
    <location>
        <position position="62"/>
    </location>
</feature>
<evidence type="ECO:0000313" key="3">
    <source>
        <dbReference type="Proteomes" id="UP000799118"/>
    </source>
</evidence>
<feature type="domain" description="Histone H2A C-terminal" evidence="1">
    <location>
        <begin position="32"/>
        <end position="62"/>
    </location>
</feature>
<dbReference type="Gene3D" id="1.10.20.10">
    <property type="entry name" value="Histone, subunit A"/>
    <property type="match status" value="1"/>
</dbReference>
<dbReference type="GO" id="GO:0003677">
    <property type="term" value="F:DNA binding"/>
    <property type="evidence" value="ECO:0007669"/>
    <property type="project" value="InterPro"/>
</dbReference>
<dbReference type="Proteomes" id="UP000799118">
    <property type="component" value="Unassembled WGS sequence"/>
</dbReference>
<reference evidence="2" key="1">
    <citation type="journal article" date="2019" name="Environ. Microbiol.">
        <title>Fungal ecological strategies reflected in gene transcription - a case study of two litter decomposers.</title>
        <authorList>
            <person name="Barbi F."/>
            <person name="Kohler A."/>
            <person name="Barry K."/>
            <person name="Baskaran P."/>
            <person name="Daum C."/>
            <person name="Fauchery L."/>
            <person name="Ihrmark K."/>
            <person name="Kuo A."/>
            <person name="LaButti K."/>
            <person name="Lipzen A."/>
            <person name="Morin E."/>
            <person name="Grigoriev I.V."/>
            <person name="Henrissat B."/>
            <person name="Lindahl B."/>
            <person name="Martin F."/>
        </authorList>
    </citation>
    <scope>NUCLEOTIDE SEQUENCE</scope>
    <source>
        <strain evidence="2">JB14</strain>
    </source>
</reference>